<evidence type="ECO:0000256" key="6">
    <source>
        <dbReference type="PIRSR" id="PIRSR017617-1"/>
    </source>
</evidence>
<proteinExistence type="inferred from homology"/>
<evidence type="ECO:0000256" key="3">
    <source>
        <dbReference type="ARBA" id="ARBA00011881"/>
    </source>
</evidence>
<feature type="modified residue" description="N6-(pyridoxal phosphate)lysine" evidence="6">
    <location>
        <position position="225"/>
    </location>
</feature>
<gene>
    <name evidence="8" type="ORF">K788_0000083</name>
</gene>
<dbReference type="FunFam" id="3.40.640.10:FF:000030">
    <property type="entry name" value="Low-specificity L-threonine aldolase"/>
    <property type="match status" value="1"/>
</dbReference>
<dbReference type="EMBL" id="CP012747">
    <property type="protein sequence ID" value="ALL68913.1"/>
    <property type="molecule type" value="Genomic_DNA"/>
</dbReference>
<dbReference type="PIRSF" id="PIRSF017617">
    <property type="entry name" value="Thr_aldolase"/>
    <property type="match status" value="1"/>
</dbReference>
<keyword evidence="4" id="KW-0663">Pyridoxal phosphate</keyword>
<dbReference type="InterPro" id="IPR023603">
    <property type="entry name" value="Low_specificity_L-TA-like"/>
</dbReference>
<feature type="domain" description="Aromatic amino acid beta-eliminating lyase/threonine aldolase" evidence="7">
    <location>
        <begin position="31"/>
        <end position="310"/>
    </location>
</feature>
<reference evidence="8 9" key="1">
    <citation type="journal article" date="2014" name="Genome Announc.">
        <title>Draft Genome Sequence of the Haloacid-Degrading Burkholderia caribensis Strain MBA4.</title>
        <authorList>
            <person name="Pan Y."/>
            <person name="Kong K.F."/>
            <person name="Tsang J.S."/>
        </authorList>
    </citation>
    <scope>NUCLEOTIDE SEQUENCE [LARGE SCALE GENOMIC DNA]</scope>
    <source>
        <strain evidence="8 9">MBA4</strain>
    </source>
</reference>
<dbReference type="InterPro" id="IPR015424">
    <property type="entry name" value="PyrdxlP-dep_Trfase"/>
</dbReference>
<evidence type="ECO:0000259" key="7">
    <source>
        <dbReference type="Pfam" id="PF01212"/>
    </source>
</evidence>
<dbReference type="AlphaFoldDB" id="A0A0P0RJG7"/>
<dbReference type="GO" id="GO:0006545">
    <property type="term" value="P:glycine biosynthetic process"/>
    <property type="evidence" value="ECO:0007669"/>
    <property type="project" value="TreeGrafter"/>
</dbReference>
<comment type="cofactor">
    <cofactor evidence="1">
        <name>pyridoxal 5'-phosphate</name>
        <dbReference type="ChEBI" id="CHEBI:597326"/>
    </cofactor>
</comment>
<dbReference type="EC" id="4.1.2.5" evidence="8"/>
<dbReference type="SUPFAM" id="SSF53383">
    <property type="entry name" value="PLP-dependent transferases"/>
    <property type="match status" value="1"/>
</dbReference>
<dbReference type="GO" id="GO:0006567">
    <property type="term" value="P:L-threonine catabolic process"/>
    <property type="evidence" value="ECO:0007669"/>
    <property type="project" value="TreeGrafter"/>
</dbReference>
<comment type="similarity">
    <text evidence="2">Belongs to the threonine aldolase family.</text>
</comment>
<evidence type="ECO:0000313" key="8">
    <source>
        <dbReference type="EMBL" id="ALL68913.1"/>
    </source>
</evidence>
<organism evidence="8 9">
    <name type="scientific">Paraburkholderia caribensis MBA4</name>
    <dbReference type="NCBI Taxonomy" id="1323664"/>
    <lineage>
        <taxon>Bacteria</taxon>
        <taxon>Pseudomonadati</taxon>
        <taxon>Pseudomonadota</taxon>
        <taxon>Betaproteobacteria</taxon>
        <taxon>Burkholderiales</taxon>
        <taxon>Burkholderiaceae</taxon>
        <taxon>Paraburkholderia</taxon>
    </lineage>
</organism>
<dbReference type="Pfam" id="PF01212">
    <property type="entry name" value="Beta_elim_lyase"/>
    <property type="match status" value="1"/>
</dbReference>
<evidence type="ECO:0000256" key="1">
    <source>
        <dbReference type="ARBA" id="ARBA00001933"/>
    </source>
</evidence>
<dbReference type="Gene3D" id="3.90.1150.10">
    <property type="entry name" value="Aspartate Aminotransferase, domain 1"/>
    <property type="match status" value="1"/>
</dbReference>
<keyword evidence="5 8" id="KW-0456">Lyase</keyword>
<dbReference type="GO" id="GO:0005829">
    <property type="term" value="C:cytosol"/>
    <property type="evidence" value="ECO:0007669"/>
    <property type="project" value="TreeGrafter"/>
</dbReference>
<dbReference type="PANTHER" id="PTHR48097:SF9">
    <property type="entry name" value="L-THREONINE ALDOLASE"/>
    <property type="match status" value="1"/>
</dbReference>
<dbReference type="InterPro" id="IPR015422">
    <property type="entry name" value="PyrdxlP-dep_Trfase_small"/>
</dbReference>
<evidence type="ECO:0000313" key="9">
    <source>
        <dbReference type="Proteomes" id="UP000019146"/>
    </source>
</evidence>
<dbReference type="InterPro" id="IPR015421">
    <property type="entry name" value="PyrdxlP-dep_Trfase_major"/>
</dbReference>
<accession>A0A0P0RJG7</accession>
<comment type="subunit">
    <text evidence="3">Homotetramer.</text>
</comment>
<protein>
    <submittedName>
        <fullName evidence="8">L-threonine aldolase</fullName>
        <ecNumber evidence="8">4.1.2.5</ecNumber>
    </submittedName>
</protein>
<dbReference type="PANTHER" id="PTHR48097">
    <property type="entry name" value="L-THREONINE ALDOLASE-RELATED"/>
    <property type="match status" value="1"/>
</dbReference>
<dbReference type="Gene3D" id="3.40.640.10">
    <property type="entry name" value="Type I PLP-dependent aspartate aminotransferase-like (Major domain)"/>
    <property type="match status" value="1"/>
</dbReference>
<dbReference type="GO" id="GO:0008732">
    <property type="term" value="F:L-allo-threonine aldolase activity"/>
    <property type="evidence" value="ECO:0007669"/>
    <property type="project" value="TreeGrafter"/>
</dbReference>
<evidence type="ECO:0000256" key="2">
    <source>
        <dbReference type="ARBA" id="ARBA00006966"/>
    </source>
</evidence>
<dbReference type="KEGG" id="bcai:K788_0000083"/>
<sequence length="362" mass="38774">MINLRIQSRASRVVPLYVGRPVILEEKHMIDLRSDTVTRPTKNMLAAMTAAEVGDDVWGDDPTVLRLQATVAERAGKEAGLFFPSGTQSNLAALMAHCARGDEYIVGQAAHTYKYEGGGAAVLGSIQPQPIENALDGSLPLDKIAAAIKPIDNHFARTRLLALENTIGGKVLLAGYVAEATQLARDRGLSTHLDGARVCNAAVASKQPVAALCAPFDTVSICFSKGLGAPVGSVLVGSKALVDVAHRWRKVLGGGMRQAGVLAAACLYALDHNVERLAEDHDNAAHLAAGLAQIDQVKVQSQATNMVFAQFPQEHCAPLEAWLKERGILTQMLYASRFVTHMDVSRADIDTFVTAVKEYFAR</sequence>
<dbReference type="NCBIfam" id="NF041359">
    <property type="entry name" value="GntG_guanitoxin"/>
    <property type="match status" value="1"/>
</dbReference>
<dbReference type="InterPro" id="IPR001597">
    <property type="entry name" value="ArAA_b-elim_lyase/Thr_aldolase"/>
</dbReference>
<evidence type="ECO:0000256" key="5">
    <source>
        <dbReference type="ARBA" id="ARBA00023239"/>
    </source>
</evidence>
<evidence type="ECO:0000256" key="4">
    <source>
        <dbReference type="ARBA" id="ARBA00022898"/>
    </source>
</evidence>
<dbReference type="NCBIfam" id="NF007825">
    <property type="entry name" value="PRK10534.1"/>
    <property type="match status" value="1"/>
</dbReference>
<name>A0A0P0RJG7_9BURK</name>
<dbReference type="Proteomes" id="UP000019146">
    <property type="component" value="Chromosome 2"/>
</dbReference>